<comment type="caution">
    <text evidence="2">The sequence shown here is derived from an EMBL/GenBank/DDBJ whole genome shotgun (WGS) entry which is preliminary data.</text>
</comment>
<dbReference type="PANTHER" id="PTHR30575:SF0">
    <property type="entry name" value="XAA-ARG DIPEPTIDASE"/>
    <property type="match status" value="1"/>
</dbReference>
<evidence type="ECO:0000313" key="2">
    <source>
        <dbReference type="EMBL" id="KAG7438352.1"/>
    </source>
</evidence>
<name>A0A8J5URM9_FUSOX</name>
<gene>
    <name evidence="2" type="primary">PM20D2</name>
    <name evidence="2" type="ORF">Forpi1262_v001959</name>
</gene>
<dbReference type="InterPro" id="IPR052030">
    <property type="entry name" value="Peptidase_M20/M20A_hydrolases"/>
</dbReference>
<accession>A0A8J5URM9</accession>
<feature type="signal peptide" evidence="1">
    <location>
        <begin position="1"/>
        <end position="20"/>
    </location>
</feature>
<dbReference type="EMBL" id="JAELUR010000001">
    <property type="protein sequence ID" value="KAG7438352.1"/>
    <property type="molecule type" value="Genomic_DNA"/>
</dbReference>
<sequence>MLSRVLIFFGCALATPVVTSEKDLSSNLFSAIDIENKNLRGLNREIEEYPELGWHEKYANRVLTDYLEKQGFNVTRGAYNLSTAFIAEYSNDKGRSVSFNAEYDALPDMGHACGHNLIATASVAAGLGVKNALKSGGLKGNVTILGTPGGGKAKLIQTGAYDNLDCSLMAHPGPKVYMFYAEYPALMAARVDWTGG</sequence>
<reference evidence="2" key="1">
    <citation type="submission" date="2021-04" db="EMBL/GenBank/DDBJ databases">
        <title>First draft genome resource for Brassicaceae pathogens Fusarium oxysporum f. sp. raphani and Fusarium oxysporum f. sp. rapae.</title>
        <authorList>
            <person name="Asai S."/>
        </authorList>
    </citation>
    <scope>NUCLEOTIDE SEQUENCE</scope>
    <source>
        <strain evidence="2">Tf1262</strain>
    </source>
</reference>
<feature type="chain" id="PRO_5035241127" evidence="1">
    <location>
        <begin position="21"/>
        <end position="196"/>
    </location>
</feature>
<dbReference type="GO" id="GO:0016805">
    <property type="term" value="F:dipeptidase activity"/>
    <property type="evidence" value="ECO:0007669"/>
    <property type="project" value="TreeGrafter"/>
</dbReference>
<evidence type="ECO:0000256" key="1">
    <source>
        <dbReference type="SAM" id="SignalP"/>
    </source>
</evidence>
<evidence type="ECO:0000313" key="3">
    <source>
        <dbReference type="Proteomes" id="UP000693942"/>
    </source>
</evidence>
<dbReference type="Proteomes" id="UP000693942">
    <property type="component" value="Unassembled WGS sequence"/>
</dbReference>
<keyword evidence="1" id="KW-0732">Signal</keyword>
<proteinExistence type="predicted"/>
<dbReference type="AlphaFoldDB" id="A0A8J5URM9"/>
<protein>
    <submittedName>
        <fullName evidence="2">Peptidase M20 domain-containing protein 2</fullName>
    </submittedName>
</protein>
<organism evidence="2 3">
    <name type="scientific">Fusarium oxysporum f. sp. raphani</name>
    <dbReference type="NCBI Taxonomy" id="96318"/>
    <lineage>
        <taxon>Eukaryota</taxon>
        <taxon>Fungi</taxon>
        <taxon>Dikarya</taxon>
        <taxon>Ascomycota</taxon>
        <taxon>Pezizomycotina</taxon>
        <taxon>Sordariomycetes</taxon>
        <taxon>Hypocreomycetidae</taxon>
        <taxon>Hypocreales</taxon>
        <taxon>Nectriaceae</taxon>
        <taxon>Fusarium</taxon>
        <taxon>Fusarium oxysporum species complex</taxon>
    </lineage>
</organism>
<dbReference type="PANTHER" id="PTHR30575">
    <property type="entry name" value="PEPTIDASE M20"/>
    <property type="match status" value="1"/>
</dbReference>